<accession>A0AA86PIV3</accession>
<organism evidence="2">
    <name type="scientific">Hexamita inflata</name>
    <dbReference type="NCBI Taxonomy" id="28002"/>
    <lineage>
        <taxon>Eukaryota</taxon>
        <taxon>Metamonada</taxon>
        <taxon>Diplomonadida</taxon>
        <taxon>Hexamitidae</taxon>
        <taxon>Hexamitinae</taxon>
        <taxon>Hexamita</taxon>
    </lineage>
</organism>
<evidence type="ECO:0000313" key="4">
    <source>
        <dbReference type="Proteomes" id="UP001642409"/>
    </source>
</evidence>
<evidence type="ECO:0000256" key="1">
    <source>
        <dbReference type="SAM" id="Phobius"/>
    </source>
</evidence>
<reference evidence="3 4" key="2">
    <citation type="submission" date="2024-07" db="EMBL/GenBank/DDBJ databases">
        <authorList>
            <person name="Akdeniz Z."/>
        </authorList>
    </citation>
    <scope>NUCLEOTIDE SEQUENCE [LARGE SCALE GENOMIC DNA]</scope>
</reference>
<dbReference type="EMBL" id="CATOUU010000653">
    <property type="protein sequence ID" value="CAI9938043.1"/>
    <property type="molecule type" value="Genomic_DNA"/>
</dbReference>
<keyword evidence="1" id="KW-1133">Transmembrane helix</keyword>
<keyword evidence="1" id="KW-0812">Transmembrane</keyword>
<keyword evidence="1" id="KW-0472">Membrane</keyword>
<keyword evidence="2" id="KW-0675">Receptor</keyword>
<evidence type="ECO:0000313" key="2">
    <source>
        <dbReference type="EMBL" id="CAI9938043.1"/>
    </source>
</evidence>
<comment type="caution">
    <text evidence="2">The sequence shown here is derived from an EMBL/GenBank/DDBJ whole genome shotgun (WGS) entry which is preliminary data.</text>
</comment>
<proteinExistence type="predicted"/>
<dbReference type="AlphaFoldDB" id="A0AA86PIV3"/>
<protein>
    <submittedName>
        <fullName evidence="2">Growth factor receptor cysteine-rich domain superfamily</fullName>
    </submittedName>
    <submittedName>
        <fullName evidence="3">Growth_factor receptor cysteine-rich domain superfamily</fullName>
    </submittedName>
</protein>
<evidence type="ECO:0000313" key="3">
    <source>
        <dbReference type="EMBL" id="CAL6014820.1"/>
    </source>
</evidence>
<dbReference type="SUPFAM" id="SSF57184">
    <property type="entry name" value="Growth factor receptor domain"/>
    <property type="match status" value="1"/>
</dbReference>
<keyword evidence="4" id="KW-1185">Reference proteome</keyword>
<name>A0AA86PIV3_9EUKA</name>
<dbReference type="InterPro" id="IPR009030">
    <property type="entry name" value="Growth_fac_rcpt_cys_sf"/>
</dbReference>
<dbReference type="Proteomes" id="UP001642409">
    <property type="component" value="Unassembled WGS sequence"/>
</dbReference>
<sequence length="542" mass="60660">MNYSAHKPMFFFWQFVSIDSYSLGKICPGRLGVKIQSTNQNFTDLFRTSNIQQILSKAILKDSQHMSLGYNFIDPLFAGCTACNDSFQLKNGNKCECSMYRAWDSTENNPCVTTCGSKPFNFTSKQQKICQSTCLMPGCACEIGYYLNSEGKCLECSNACTCQDYTKADNICYVQSVCAIRYDTSTKVCSCSDMIRDYSRYSLASICVQKSKCQLLSIDMLACITSANCTSFARGYVSGSQCACDTTRNYLYDMRSGFLSNKCILMQDCENLTGIYCYNRWKYQSCPLNQFISVDQYSCVSDCSKGETKNGNSCVCAQNFQLSGKKCVLTQCVSGFIDITLKNCVDSCRTPIYAVSPDNKSCVCGQNYTYSLKLNMCVLKTQKCAYGWILSVRNQCIDICPTDQQLNTDSSACVCSKDTYYDFDLNKCVSSCEYYLQKDTGELTCSKLGDFGCSYYQTYYNGNMCINNCDGVVEQNMCTQNSTRSQLSTTVIILITIIPILSVLIIISSFFLVKSKLRKRSLAKRGTTLQDLVKFSVSSVNE</sequence>
<gene>
    <name evidence="3" type="ORF">HINF_LOCUS24454</name>
    <name evidence="2" type="ORF">HINF_LOCUS25688</name>
</gene>
<dbReference type="EMBL" id="CAXDID020000071">
    <property type="protein sequence ID" value="CAL6014820.1"/>
    <property type="molecule type" value="Genomic_DNA"/>
</dbReference>
<feature type="transmembrane region" description="Helical" evidence="1">
    <location>
        <begin position="491"/>
        <end position="513"/>
    </location>
</feature>
<reference evidence="2" key="1">
    <citation type="submission" date="2023-06" db="EMBL/GenBank/DDBJ databases">
        <authorList>
            <person name="Kurt Z."/>
        </authorList>
    </citation>
    <scope>NUCLEOTIDE SEQUENCE</scope>
</reference>